<dbReference type="KEGG" id="cpm:G5S_0218"/>
<sequence length="334" mass="37964">MQPYIFTLLCLASLASLVAFDAANARKYSAYAQTIENHENFLTVRRAACAEVEYQEKLKKLAPIQKLPKDKETSTPNKVAQVATRKKQRYRLLKVPFSRPPNNSRYNLYALLTESPEEYNNPSSWYAIFVRLLKRAYVDPGIVPQGAEYAITNLLLSKKEEILEGASKYGPDILETLTLPTEEAEIFYTMLKGSPHAQSLLNFLHYEEKSLGECKLNLIFMDPLLLEAVINHPLGCQELQSLRDGIWDAVKTQEEAIQQHGQAAALELFKTRTDFRLELRDKTQIILNQHGLVELLNKKLFDFTLGSAGDYLFLIDPQTKVVSRCRCSSKSSKL</sequence>
<evidence type="ECO:0000313" key="3">
    <source>
        <dbReference type="Proteomes" id="UP000008305"/>
    </source>
</evidence>
<feature type="signal peptide" evidence="1">
    <location>
        <begin position="1"/>
        <end position="21"/>
    </location>
</feature>
<accession>A0AA34WHM4</accession>
<dbReference type="EMBL" id="CP002608">
    <property type="protein sequence ID" value="AEB41234.1"/>
    <property type="molecule type" value="Genomic_DNA"/>
</dbReference>
<keyword evidence="3" id="KW-1185">Reference proteome</keyword>
<proteinExistence type="predicted"/>
<keyword evidence="1" id="KW-0732">Signal</keyword>
<evidence type="ECO:0000313" key="2">
    <source>
        <dbReference type="EMBL" id="AEB41234.1"/>
    </source>
</evidence>
<gene>
    <name evidence="2" type="ordered locus">G5S_0218</name>
</gene>
<protein>
    <submittedName>
        <fullName evidence="2">Uncharacterized protein</fullName>
    </submittedName>
</protein>
<name>A0AA34WHM4_CHLPE</name>
<evidence type="ECO:0000256" key="1">
    <source>
        <dbReference type="SAM" id="SignalP"/>
    </source>
</evidence>
<reference evidence="2 3" key="1">
    <citation type="journal article" date="2011" name="J. Bacteriol.">
        <title>Genome sequence of the obligate intracellular animal pathogen Chlamydia pecorum E58.</title>
        <authorList>
            <person name="Mojica S."/>
            <person name="Huot Creasy H."/>
            <person name="Daugherty S."/>
            <person name="Read T.D."/>
            <person name="Kim T."/>
            <person name="Kaltenboeck B."/>
            <person name="Bavoil P."/>
            <person name="Myers G.S."/>
        </authorList>
    </citation>
    <scope>NUCLEOTIDE SEQUENCE [LARGE SCALE GENOMIC DNA]</scope>
    <source>
        <strain evidence="2 3">E58</strain>
    </source>
</reference>
<dbReference type="Proteomes" id="UP000008305">
    <property type="component" value="Chromosome"/>
</dbReference>
<dbReference type="RefSeq" id="WP_013712312.1">
    <property type="nucleotide sequence ID" value="NC_015408.1"/>
</dbReference>
<feature type="chain" id="PRO_5041209168" evidence="1">
    <location>
        <begin position="22"/>
        <end position="334"/>
    </location>
</feature>
<dbReference type="AlphaFoldDB" id="A0AA34WHM4"/>
<organism evidence="2 3">
    <name type="scientific">Chlamydia pecorum (strain ATCC VR-628 / DSM 29919 / E58)</name>
    <name type="common">Chlamydophila pecorum</name>
    <dbReference type="NCBI Taxonomy" id="331635"/>
    <lineage>
        <taxon>Bacteria</taxon>
        <taxon>Pseudomonadati</taxon>
        <taxon>Chlamydiota</taxon>
        <taxon>Chlamydiia</taxon>
        <taxon>Chlamydiales</taxon>
        <taxon>Chlamydiaceae</taxon>
        <taxon>Chlamydia/Chlamydophila group</taxon>
        <taxon>Chlamydia</taxon>
    </lineage>
</organism>